<protein>
    <submittedName>
        <fullName evidence="1">Uncharacterized protein</fullName>
    </submittedName>
</protein>
<feature type="non-terminal residue" evidence="1">
    <location>
        <position position="1"/>
    </location>
</feature>
<dbReference type="EMBL" id="CAJOBE010010958">
    <property type="protein sequence ID" value="CAF4120419.1"/>
    <property type="molecule type" value="Genomic_DNA"/>
</dbReference>
<gene>
    <name evidence="1" type="ORF">FNK824_LOCUS32274</name>
</gene>
<proteinExistence type="predicted"/>
<organism evidence="1 2">
    <name type="scientific">Rotaria sordida</name>
    <dbReference type="NCBI Taxonomy" id="392033"/>
    <lineage>
        <taxon>Eukaryota</taxon>
        <taxon>Metazoa</taxon>
        <taxon>Spiralia</taxon>
        <taxon>Gnathifera</taxon>
        <taxon>Rotifera</taxon>
        <taxon>Eurotatoria</taxon>
        <taxon>Bdelloidea</taxon>
        <taxon>Philodinida</taxon>
        <taxon>Philodinidae</taxon>
        <taxon>Rotaria</taxon>
    </lineage>
</organism>
<name>A0A819W8Y0_9BILA</name>
<reference evidence="1" key="1">
    <citation type="submission" date="2021-02" db="EMBL/GenBank/DDBJ databases">
        <authorList>
            <person name="Nowell W R."/>
        </authorList>
    </citation>
    <scope>NUCLEOTIDE SEQUENCE</scope>
</reference>
<evidence type="ECO:0000313" key="2">
    <source>
        <dbReference type="Proteomes" id="UP000663874"/>
    </source>
</evidence>
<accession>A0A819W8Y0</accession>
<dbReference type="AlphaFoldDB" id="A0A819W8Y0"/>
<evidence type="ECO:0000313" key="1">
    <source>
        <dbReference type="EMBL" id="CAF4120419.1"/>
    </source>
</evidence>
<comment type="caution">
    <text evidence="1">The sequence shown here is derived from an EMBL/GenBank/DDBJ whole genome shotgun (WGS) entry which is preliminary data.</text>
</comment>
<sequence length="481" mass="55808">EHELITHKSIVANKDYPTLLDTFVHANGLKILAQHFARNYPSIQSYDECLSSSSNTNIFDKINFFDFSSLVSTSSSSSTNSSNNMTMPYYVFITFSIFLRLPNYARAMLKNRSLACNIIRLMLGQKDSSINEYQDQTQHQENFDMRQLSKLPFETLSILLKDSSNDLLDEILHSSILLLLLSCLSSITRHPHRKQKDSISTSLSIPTTINNPTIIDDNDDEYYEDDIEQIESTTIQQLNTINNNNSSNNNNNNNTNSSFWAKGTGFGTGSTHSQWKPDEIIQIQKLHEEHVIYLFDIFYSIFSNKLSEELLDDNLIEIINTSCLIPVLESYLRNDSILDISKQGDIHRYCLRLVNCLLNNEKLKNLIYQTSNIKYLIDNLLQCVQTYTSMIQIDDDEQLNLFSIELKQVYDKIKQDKQIENNSNQQQQHQQFNLNNNNNKYELITLEVFYCQIMKLLQFSTYQITIENETNDKILFNKKLK</sequence>
<dbReference type="Proteomes" id="UP000663874">
    <property type="component" value="Unassembled WGS sequence"/>
</dbReference>